<gene>
    <name evidence="11" type="ORF">SAMN05216339_10647</name>
</gene>
<dbReference type="InterPro" id="IPR011324">
    <property type="entry name" value="Cytotoxic_necrot_fac-like_cat"/>
</dbReference>
<proteinExistence type="inferred from homology"/>
<sequence length="252" mass="28038">MIDRIVPDWPSPANVCAMFTTRNTGAAVTERGAYTGLNLAVHVDDDPHAVQLNRNQLRQYLPDHPRWLTQVHGSRAIWVDSDSEALEGDAAMSRYPGVVCAVLVADCLPVLLCDMAGSVVGVAHAGWRGLAKGIIESTVQALREFSHSDQIIAWFGPAISSQHFEVGDEVRTIFTEYDFQAARAFFPGKEKGKWYADLSDLARQRLSHAGVSQIYGGNLCTYSNPEKFYSYRRDRKTGRMAGLLWMTQFPDK</sequence>
<evidence type="ECO:0000313" key="11">
    <source>
        <dbReference type="EMBL" id="SFU64761.1"/>
    </source>
</evidence>
<comment type="catalytic activity">
    <reaction evidence="1">
        <text>inosine + phosphate = alpha-D-ribose 1-phosphate + hypoxanthine</text>
        <dbReference type="Rhea" id="RHEA:27646"/>
        <dbReference type="ChEBI" id="CHEBI:17368"/>
        <dbReference type="ChEBI" id="CHEBI:17596"/>
        <dbReference type="ChEBI" id="CHEBI:43474"/>
        <dbReference type="ChEBI" id="CHEBI:57720"/>
        <dbReference type="EC" id="2.4.2.1"/>
    </reaction>
    <physiologicalReaction direction="left-to-right" evidence="1">
        <dbReference type="Rhea" id="RHEA:27647"/>
    </physiologicalReaction>
</comment>
<comment type="catalytic activity">
    <reaction evidence="8">
        <text>adenosine + phosphate = alpha-D-ribose 1-phosphate + adenine</text>
        <dbReference type="Rhea" id="RHEA:27642"/>
        <dbReference type="ChEBI" id="CHEBI:16335"/>
        <dbReference type="ChEBI" id="CHEBI:16708"/>
        <dbReference type="ChEBI" id="CHEBI:43474"/>
        <dbReference type="ChEBI" id="CHEBI:57720"/>
        <dbReference type="EC" id="2.4.2.1"/>
    </reaction>
    <physiologicalReaction direction="left-to-right" evidence="8">
        <dbReference type="Rhea" id="RHEA:27643"/>
    </physiologicalReaction>
</comment>
<dbReference type="PANTHER" id="PTHR30616:SF2">
    <property type="entry name" value="PURINE NUCLEOSIDE PHOSPHORYLASE LACC1"/>
    <property type="match status" value="1"/>
</dbReference>
<evidence type="ECO:0000256" key="8">
    <source>
        <dbReference type="ARBA" id="ARBA00048968"/>
    </source>
</evidence>
<dbReference type="Proteomes" id="UP000183926">
    <property type="component" value="Unassembled WGS sequence"/>
</dbReference>
<evidence type="ECO:0000256" key="4">
    <source>
        <dbReference type="ARBA" id="ARBA00022723"/>
    </source>
</evidence>
<dbReference type="OrthoDB" id="4279at2"/>
<organism evidence="11 12">
    <name type="scientific">Nitrosomonas eutropha</name>
    <dbReference type="NCBI Taxonomy" id="916"/>
    <lineage>
        <taxon>Bacteria</taxon>
        <taxon>Pseudomonadati</taxon>
        <taxon>Pseudomonadota</taxon>
        <taxon>Betaproteobacteria</taxon>
        <taxon>Nitrosomonadales</taxon>
        <taxon>Nitrosomonadaceae</taxon>
        <taxon>Nitrosomonas</taxon>
    </lineage>
</organism>
<dbReference type="RefSeq" id="WP_074928567.1">
    <property type="nucleotide sequence ID" value="NZ_FPBL01000006.1"/>
</dbReference>
<dbReference type="Pfam" id="PF02578">
    <property type="entry name" value="Cu-oxidase_4"/>
    <property type="match status" value="1"/>
</dbReference>
<dbReference type="NCBIfam" id="TIGR00726">
    <property type="entry name" value="peptidoglycan editing factor PgeF"/>
    <property type="match status" value="1"/>
</dbReference>
<evidence type="ECO:0000313" key="12">
    <source>
        <dbReference type="Proteomes" id="UP000183926"/>
    </source>
</evidence>
<keyword evidence="3" id="KW-0808">Transferase</keyword>
<dbReference type="PANTHER" id="PTHR30616">
    <property type="entry name" value="UNCHARACTERIZED PROTEIN YFIH"/>
    <property type="match status" value="1"/>
</dbReference>
<dbReference type="EMBL" id="FPBL01000006">
    <property type="protein sequence ID" value="SFU64761.1"/>
    <property type="molecule type" value="Genomic_DNA"/>
</dbReference>
<dbReference type="AlphaFoldDB" id="A0A1I7HVU6"/>
<dbReference type="Gene3D" id="3.60.140.10">
    <property type="entry name" value="CNF1/YfiH-like putative cysteine hydrolases"/>
    <property type="match status" value="1"/>
</dbReference>
<comment type="catalytic activity">
    <reaction evidence="9">
        <text>S-methyl-5'-thioadenosine + phosphate = 5-(methylsulfanyl)-alpha-D-ribose 1-phosphate + adenine</text>
        <dbReference type="Rhea" id="RHEA:11852"/>
        <dbReference type="ChEBI" id="CHEBI:16708"/>
        <dbReference type="ChEBI" id="CHEBI:17509"/>
        <dbReference type="ChEBI" id="CHEBI:43474"/>
        <dbReference type="ChEBI" id="CHEBI:58533"/>
        <dbReference type="EC" id="2.4.2.28"/>
    </reaction>
    <physiologicalReaction direction="left-to-right" evidence="9">
        <dbReference type="Rhea" id="RHEA:11853"/>
    </physiologicalReaction>
</comment>
<dbReference type="GO" id="GO:0016787">
    <property type="term" value="F:hydrolase activity"/>
    <property type="evidence" value="ECO:0007669"/>
    <property type="project" value="UniProtKB-KW"/>
</dbReference>
<evidence type="ECO:0000256" key="6">
    <source>
        <dbReference type="ARBA" id="ARBA00022833"/>
    </source>
</evidence>
<evidence type="ECO:0000256" key="9">
    <source>
        <dbReference type="ARBA" id="ARBA00049893"/>
    </source>
</evidence>
<reference evidence="11 12" key="1">
    <citation type="submission" date="2016-10" db="EMBL/GenBank/DDBJ databases">
        <authorList>
            <person name="de Groot N.N."/>
        </authorList>
    </citation>
    <scope>NUCLEOTIDE SEQUENCE [LARGE SCALE GENOMIC DNA]</scope>
    <source>
        <strain evidence="11 12">Nm24</strain>
    </source>
</reference>
<accession>A0A1I7HVU6</accession>
<dbReference type="SUPFAM" id="SSF64438">
    <property type="entry name" value="CNF1/YfiH-like putative cysteine hydrolases"/>
    <property type="match status" value="1"/>
</dbReference>
<evidence type="ECO:0000256" key="1">
    <source>
        <dbReference type="ARBA" id="ARBA00000553"/>
    </source>
</evidence>
<keyword evidence="4" id="KW-0479">Metal-binding</keyword>
<keyword evidence="6" id="KW-0862">Zinc</keyword>
<comment type="catalytic activity">
    <reaction evidence="7">
        <text>adenosine + H2O + H(+) = inosine + NH4(+)</text>
        <dbReference type="Rhea" id="RHEA:24408"/>
        <dbReference type="ChEBI" id="CHEBI:15377"/>
        <dbReference type="ChEBI" id="CHEBI:15378"/>
        <dbReference type="ChEBI" id="CHEBI:16335"/>
        <dbReference type="ChEBI" id="CHEBI:17596"/>
        <dbReference type="ChEBI" id="CHEBI:28938"/>
        <dbReference type="EC" id="3.5.4.4"/>
    </reaction>
    <physiologicalReaction direction="left-to-right" evidence="7">
        <dbReference type="Rhea" id="RHEA:24409"/>
    </physiologicalReaction>
</comment>
<evidence type="ECO:0000256" key="5">
    <source>
        <dbReference type="ARBA" id="ARBA00022801"/>
    </source>
</evidence>
<name>A0A1I7HVU6_9PROT</name>
<dbReference type="InterPro" id="IPR038371">
    <property type="entry name" value="Cu_polyphenol_OxRdtase_sf"/>
</dbReference>
<comment type="similarity">
    <text evidence="2 10">Belongs to the purine nucleoside phosphorylase YfiH/LACC1 family.</text>
</comment>
<dbReference type="GO" id="GO:0005507">
    <property type="term" value="F:copper ion binding"/>
    <property type="evidence" value="ECO:0007669"/>
    <property type="project" value="TreeGrafter"/>
</dbReference>
<dbReference type="CDD" id="cd16833">
    <property type="entry name" value="YfiH"/>
    <property type="match status" value="1"/>
</dbReference>
<dbReference type="GO" id="GO:0017061">
    <property type="term" value="F:S-methyl-5-thioadenosine phosphorylase activity"/>
    <property type="evidence" value="ECO:0007669"/>
    <property type="project" value="UniProtKB-EC"/>
</dbReference>
<evidence type="ECO:0000256" key="3">
    <source>
        <dbReference type="ARBA" id="ARBA00022679"/>
    </source>
</evidence>
<evidence type="ECO:0000256" key="2">
    <source>
        <dbReference type="ARBA" id="ARBA00007353"/>
    </source>
</evidence>
<evidence type="ECO:0000256" key="7">
    <source>
        <dbReference type="ARBA" id="ARBA00047989"/>
    </source>
</evidence>
<evidence type="ECO:0000256" key="10">
    <source>
        <dbReference type="RuleBase" id="RU361274"/>
    </source>
</evidence>
<dbReference type="InterPro" id="IPR003730">
    <property type="entry name" value="Cu_polyphenol_OxRdtase"/>
</dbReference>
<protein>
    <recommendedName>
        <fullName evidence="10">Purine nucleoside phosphorylase</fullName>
    </recommendedName>
</protein>
<keyword evidence="5" id="KW-0378">Hydrolase</keyword>